<accession>A0AAW3YV83</accession>
<dbReference type="AlphaFoldDB" id="A0AAW3YV83"/>
<comment type="caution">
    <text evidence="2">The sequence shown here is derived from an EMBL/GenBank/DDBJ whole genome shotgun (WGS) entry which is preliminary data.</text>
</comment>
<reference evidence="2" key="1">
    <citation type="submission" date="2020-09" db="EMBL/GenBank/DDBJ databases">
        <authorList>
            <person name="Palma L."/>
            <person name="Caballero P."/>
            <person name="Berry C."/>
            <person name="Del Valle E."/>
        </authorList>
    </citation>
    <scope>NUCLEOTIDE SEQUENCE</scope>
    <source>
        <strain evidence="2">M</strain>
    </source>
</reference>
<dbReference type="Proteomes" id="UP001193920">
    <property type="component" value="Unassembled WGS sequence"/>
</dbReference>
<keyword evidence="1" id="KW-0732">Signal</keyword>
<dbReference type="GeneID" id="97126352"/>
<dbReference type="EMBL" id="JACXBF010000261">
    <property type="protein sequence ID" value="MBD2801211.1"/>
    <property type="molecule type" value="Genomic_DNA"/>
</dbReference>
<name>A0AAW3YV83_9GAMM</name>
<reference evidence="2" key="2">
    <citation type="journal article" date="2024" name="Toxins">
        <title>Genome Sequence Analysis of Native Xenorhabdus Strains Isolated from Entomopathogenic Nematodes in Argentina.</title>
        <authorList>
            <person name="Palma L."/>
            <person name="Frizzo L."/>
            <person name="Kaiser S."/>
            <person name="Berry C."/>
            <person name="Caballero P."/>
            <person name="Bode H.B."/>
            <person name="Del Valle E.E."/>
        </authorList>
    </citation>
    <scope>NUCLEOTIDE SEQUENCE</scope>
    <source>
        <strain evidence="2">M</strain>
    </source>
</reference>
<feature type="signal peptide" evidence="1">
    <location>
        <begin position="1"/>
        <end position="23"/>
    </location>
</feature>
<organism evidence="2">
    <name type="scientific">Xenorhabdus szentirmaii</name>
    <dbReference type="NCBI Taxonomy" id="290112"/>
    <lineage>
        <taxon>Bacteria</taxon>
        <taxon>Pseudomonadati</taxon>
        <taxon>Pseudomonadota</taxon>
        <taxon>Gammaproteobacteria</taxon>
        <taxon>Enterobacterales</taxon>
        <taxon>Morganellaceae</taxon>
        <taxon>Xenorhabdus</taxon>
    </lineage>
</organism>
<proteinExistence type="predicted"/>
<evidence type="ECO:0000256" key="1">
    <source>
        <dbReference type="SAM" id="SignalP"/>
    </source>
</evidence>
<feature type="chain" id="PRO_5043677548" evidence="1">
    <location>
        <begin position="24"/>
        <end position="128"/>
    </location>
</feature>
<gene>
    <name evidence="2" type="ORF">ID854_12270</name>
</gene>
<protein>
    <submittedName>
        <fullName evidence="2">Uncharacterized protein</fullName>
    </submittedName>
</protein>
<evidence type="ECO:0000313" key="2">
    <source>
        <dbReference type="EMBL" id="MBD2801211.1"/>
    </source>
</evidence>
<dbReference type="RefSeq" id="WP_038236363.1">
    <property type="nucleotide sequence ID" value="NZ_CAWNPE010000001.1"/>
</dbReference>
<sequence length="128" mass="14107">MKLIENIMILLTLFILSISHSYASECHTNPNMHGKVKKLSITNTEHRGKKIAILSVSFGNYDNVPVYHKLNDYEGMAVLELLGAAISRKATIFVNNCTEGKISSIKASTIGLSNPMPNISKEDNIESD</sequence>